<keyword evidence="3" id="KW-0813">Transport</keyword>
<feature type="transmembrane region" description="Helical" evidence="8">
    <location>
        <begin position="20"/>
        <end position="49"/>
    </location>
</feature>
<gene>
    <name evidence="9" type="ORF">GH723_11280</name>
</gene>
<sequence>MDTRELRAGARSCVPMLIGVIPFGLVAGATPAAAGFGVAAALGMSTIIFAGASQLATVEVLAGGGSAFVAALAAWTINLRLLLYSASMAPHLAHEPLPRRLATAYVLVDQNYAIAISHWANRSGRAKAEFAIGGGLLLGAAWIICTAIGALVGNALPEELPLDFAVPLVFLVLLVPALTNRPAVVAATVGGVVAVGSAEMGAGHMAVMAGAIAGIAAGTLADLWLDPGDEPPTAGADPDPAT</sequence>
<organism evidence="9 10">
    <name type="scientific">Actinomarinicola tropica</name>
    <dbReference type="NCBI Taxonomy" id="2789776"/>
    <lineage>
        <taxon>Bacteria</taxon>
        <taxon>Bacillati</taxon>
        <taxon>Actinomycetota</taxon>
        <taxon>Acidimicrobiia</taxon>
        <taxon>Acidimicrobiales</taxon>
        <taxon>Iamiaceae</taxon>
        <taxon>Actinomarinicola</taxon>
    </lineage>
</organism>
<keyword evidence="7 8" id="KW-0472">Membrane</keyword>
<dbReference type="GO" id="GO:0005886">
    <property type="term" value="C:plasma membrane"/>
    <property type="evidence" value="ECO:0007669"/>
    <property type="project" value="UniProtKB-SubCell"/>
</dbReference>
<evidence type="ECO:0000256" key="2">
    <source>
        <dbReference type="ARBA" id="ARBA00010735"/>
    </source>
</evidence>
<evidence type="ECO:0000256" key="7">
    <source>
        <dbReference type="ARBA" id="ARBA00023136"/>
    </source>
</evidence>
<keyword evidence="10" id="KW-1185">Reference proteome</keyword>
<feature type="transmembrane region" description="Helical" evidence="8">
    <location>
        <begin position="61"/>
        <end position="83"/>
    </location>
</feature>
<evidence type="ECO:0000313" key="9">
    <source>
        <dbReference type="EMBL" id="QGG95630.1"/>
    </source>
</evidence>
<keyword evidence="6 8" id="KW-1133">Transmembrane helix</keyword>
<evidence type="ECO:0000256" key="5">
    <source>
        <dbReference type="ARBA" id="ARBA00022692"/>
    </source>
</evidence>
<dbReference type="Proteomes" id="UP000334019">
    <property type="component" value="Chromosome"/>
</dbReference>
<dbReference type="PANTHER" id="PTHR34979:SF1">
    <property type="entry name" value="INNER MEMBRANE PROTEIN YGAZ"/>
    <property type="match status" value="1"/>
</dbReference>
<keyword evidence="5 8" id="KW-0812">Transmembrane</keyword>
<accession>A0A5Q2RP16</accession>
<dbReference type="EMBL" id="CP045851">
    <property type="protein sequence ID" value="QGG95630.1"/>
    <property type="molecule type" value="Genomic_DNA"/>
</dbReference>
<dbReference type="GO" id="GO:1903785">
    <property type="term" value="P:L-valine transmembrane transport"/>
    <property type="evidence" value="ECO:0007669"/>
    <property type="project" value="TreeGrafter"/>
</dbReference>
<feature type="transmembrane region" description="Helical" evidence="8">
    <location>
        <begin position="205"/>
        <end position="225"/>
    </location>
</feature>
<keyword evidence="4" id="KW-1003">Cell membrane</keyword>
<dbReference type="Pfam" id="PF03591">
    <property type="entry name" value="AzlC"/>
    <property type="match status" value="1"/>
</dbReference>
<comment type="subcellular location">
    <subcellularLocation>
        <location evidence="1">Cell membrane</location>
        <topology evidence="1">Multi-pass membrane protein</topology>
    </subcellularLocation>
</comment>
<dbReference type="InterPro" id="IPR011606">
    <property type="entry name" value="Brnchd-chn_aa_trnsp_permease"/>
</dbReference>
<evidence type="ECO:0000256" key="4">
    <source>
        <dbReference type="ARBA" id="ARBA00022475"/>
    </source>
</evidence>
<evidence type="ECO:0000256" key="8">
    <source>
        <dbReference type="SAM" id="Phobius"/>
    </source>
</evidence>
<reference evidence="9 10" key="1">
    <citation type="submission" date="2019-11" db="EMBL/GenBank/DDBJ databases">
        <authorList>
            <person name="He Y."/>
        </authorList>
    </citation>
    <scope>NUCLEOTIDE SEQUENCE [LARGE SCALE GENOMIC DNA]</scope>
    <source>
        <strain evidence="9 10">SCSIO 58843</strain>
    </source>
</reference>
<evidence type="ECO:0000256" key="3">
    <source>
        <dbReference type="ARBA" id="ARBA00022448"/>
    </source>
</evidence>
<evidence type="ECO:0000313" key="10">
    <source>
        <dbReference type="Proteomes" id="UP000334019"/>
    </source>
</evidence>
<dbReference type="KEGG" id="atq:GH723_11280"/>
<feature type="transmembrane region" description="Helical" evidence="8">
    <location>
        <begin position="164"/>
        <end position="193"/>
    </location>
</feature>
<dbReference type="PANTHER" id="PTHR34979">
    <property type="entry name" value="INNER MEMBRANE PROTEIN YGAZ"/>
    <property type="match status" value="1"/>
</dbReference>
<feature type="transmembrane region" description="Helical" evidence="8">
    <location>
        <begin position="130"/>
        <end position="152"/>
    </location>
</feature>
<evidence type="ECO:0000256" key="1">
    <source>
        <dbReference type="ARBA" id="ARBA00004651"/>
    </source>
</evidence>
<dbReference type="AlphaFoldDB" id="A0A5Q2RP16"/>
<proteinExistence type="inferred from homology"/>
<comment type="similarity">
    <text evidence="2">Belongs to the AzlC family.</text>
</comment>
<dbReference type="RefSeq" id="WP_153759737.1">
    <property type="nucleotide sequence ID" value="NZ_CP045851.1"/>
</dbReference>
<evidence type="ECO:0000256" key="6">
    <source>
        <dbReference type="ARBA" id="ARBA00022989"/>
    </source>
</evidence>
<name>A0A5Q2RP16_9ACTN</name>
<protein>
    <submittedName>
        <fullName evidence="9">Branched-chain amino acid ABC transporter permease</fullName>
    </submittedName>
</protein>